<comment type="caution">
    <text evidence="6">The sequence shown here is derived from an EMBL/GenBank/DDBJ whole genome shotgun (WGS) entry which is preliminary data.</text>
</comment>
<dbReference type="SUPFAM" id="SSF52833">
    <property type="entry name" value="Thioredoxin-like"/>
    <property type="match status" value="1"/>
</dbReference>
<name>A0ABV0ZYU7_9TELE</name>
<dbReference type="PANTHER" id="PTHR34386:SF1">
    <property type="entry name" value="GLUTAREDOXIN-LIKE PROTEIN NRDH"/>
    <property type="match status" value="1"/>
</dbReference>
<dbReference type="InterPro" id="IPR051548">
    <property type="entry name" value="Grx-like_ET"/>
</dbReference>
<dbReference type="EMBL" id="JAHRIP010075989">
    <property type="protein sequence ID" value="MEQ2310730.1"/>
    <property type="molecule type" value="Genomic_DNA"/>
</dbReference>
<dbReference type="InterPro" id="IPR036249">
    <property type="entry name" value="Thioredoxin-like_sf"/>
</dbReference>
<gene>
    <name evidence="6" type="ORF">AMECASPLE_012158</name>
</gene>
<reference evidence="6 7" key="1">
    <citation type="submission" date="2021-06" db="EMBL/GenBank/DDBJ databases">
        <authorList>
            <person name="Palmer J.M."/>
        </authorList>
    </citation>
    <scope>NUCLEOTIDE SEQUENCE [LARGE SCALE GENOMIC DNA]</scope>
    <source>
        <strain evidence="6 7">AS_MEX2019</strain>
        <tissue evidence="6">Muscle</tissue>
    </source>
</reference>
<dbReference type="InterPro" id="IPR014025">
    <property type="entry name" value="Glutaredoxin_subgr"/>
</dbReference>
<evidence type="ECO:0000256" key="2">
    <source>
        <dbReference type="ARBA" id="ARBA00023157"/>
    </source>
</evidence>
<dbReference type="Pfam" id="PF00462">
    <property type="entry name" value="Glutaredoxin"/>
    <property type="match status" value="1"/>
</dbReference>
<keyword evidence="7" id="KW-1185">Reference proteome</keyword>
<dbReference type="PROSITE" id="PS00195">
    <property type="entry name" value="GLUTAREDOXIN_1"/>
    <property type="match status" value="1"/>
</dbReference>
<feature type="domain" description="Glutaredoxin" evidence="4">
    <location>
        <begin position="20"/>
        <end position="79"/>
    </location>
</feature>
<accession>A0ABV0ZYU7</accession>
<organism evidence="6 7">
    <name type="scientific">Ameca splendens</name>
    <dbReference type="NCBI Taxonomy" id="208324"/>
    <lineage>
        <taxon>Eukaryota</taxon>
        <taxon>Metazoa</taxon>
        <taxon>Chordata</taxon>
        <taxon>Craniata</taxon>
        <taxon>Vertebrata</taxon>
        <taxon>Euteleostomi</taxon>
        <taxon>Actinopterygii</taxon>
        <taxon>Neopterygii</taxon>
        <taxon>Teleostei</taxon>
        <taxon>Neoteleostei</taxon>
        <taxon>Acanthomorphata</taxon>
        <taxon>Ovalentaria</taxon>
        <taxon>Atherinomorphae</taxon>
        <taxon>Cyprinodontiformes</taxon>
        <taxon>Goodeidae</taxon>
        <taxon>Ameca</taxon>
    </lineage>
</organism>
<evidence type="ECO:0008006" key="8">
    <source>
        <dbReference type="Google" id="ProtNLM"/>
    </source>
</evidence>
<dbReference type="InterPro" id="IPR006869">
    <property type="entry name" value="DUF547"/>
</dbReference>
<dbReference type="Proteomes" id="UP001469553">
    <property type="component" value="Unassembled WGS sequence"/>
</dbReference>
<protein>
    <recommendedName>
        <fullName evidence="8">Glutaredoxin 3</fullName>
    </recommendedName>
</protein>
<comment type="function">
    <text evidence="1">Has a glutathione-disulfide oxidoreductase activity in the presence of NADPH and glutathione reductase. Reduces low molecular weight disulfides and proteins.</text>
</comment>
<evidence type="ECO:0000313" key="6">
    <source>
        <dbReference type="EMBL" id="MEQ2310730.1"/>
    </source>
</evidence>
<feature type="domain" description="DUF547" evidence="5">
    <location>
        <begin position="182"/>
        <end position="265"/>
    </location>
</feature>
<dbReference type="Gene3D" id="3.40.30.10">
    <property type="entry name" value="Glutaredoxin"/>
    <property type="match status" value="1"/>
</dbReference>
<keyword evidence="2" id="KW-1015">Disulfide bond</keyword>
<evidence type="ECO:0000259" key="5">
    <source>
        <dbReference type="Pfam" id="PF04784"/>
    </source>
</evidence>
<dbReference type="InterPro" id="IPR011767">
    <property type="entry name" value="GLR_AS"/>
</dbReference>
<dbReference type="PROSITE" id="PS51354">
    <property type="entry name" value="GLUTAREDOXIN_2"/>
    <property type="match status" value="1"/>
</dbReference>
<evidence type="ECO:0000256" key="1">
    <source>
        <dbReference type="ARBA" id="ARBA00002549"/>
    </source>
</evidence>
<dbReference type="Pfam" id="PF04784">
    <property type="entry name" value="DUF547"/>
    <property type="match status" value="1"/>
</dbReference>
<dbReference type="InterPro" id="IPR002109">
    <property type="entry name" value="Glutaredoxin"/>
</dbReference>
<evidence type="ECO:0000259" key="4">
    <source>
        <dbReference type="Pfam" id="PF00462"/>
    </source>
</evidence>
<proteinExistence type="predicted"/>
<keyword evidence="3" id="KW-0676">Redox-active center</keyword>
<dbReference type="PRINTS" id="PR00160">
    <property type="entry name" value="GLUTAREDOXIN"/>
</dbReference>
<sequence length="282" mass="31438">MHAGKPRKMGDFESGAPGRVTVYSIQGCPHCVQAKATLRSLGVPVFDVDVGIHSELMVKLKELTGRSTVPQIFFNTVHVGGNEDLQKLAPEELQRLVTLVKEEPLSADAPPLPENNPFEVPGGEIDGAAELSLLLREMILKLFSEHLSADGKSVDYKGMSADPAFERYCELAIQLQRVELLSLSREEKLAFFINIYNALVIHGYMRLGAPTNMWQRYKFFNYVSYLIGGEVFTLQDIENGVLRGNRKGIAQLRKPFSKTDPRLQVFSLTIEIQCNTVSYSCS</sequence>
<dbReference type="PANTHER" id="PTHR34386">
    <property type="entry name" value="GLUTAREDOXIN"/>
    <property type="match status" value="1"/>
</dbReference>
<evidence type="ECO:0000256" key="3">
    <source>
        <dbReference type="ARBA" id="ARBA00023284"/>
    </source>
</evidence>
<evidence type="ECO:0000313" key="7">
    <source>
        <dbReference type="Proteomes" id="UP001469553"/>
    </source>
</evidence>